<dbReference type="InterPro" id="IPR051201">
    <property type="entry name" value="Chloro_Bact_Ser_Proteases"/>
</dbReference>
<dbReference type="SMART" id="SM00228">
    <property type="entry name" value="PDZ"/>
    <property type="match status" value="1"/>
</dbReference>
<feature type="region of interest" description="Disordered" evidence="6">
    <location>
        <begin position="35"/>
        <end position="67"/>
    </location>
</feature>
<dbReference type="SUPFAM" id="SSF50156">
    <property type="entry name" value="PDZ domain-like"/>
    <property type="match status" value="1"/>
</dbReference>
<feature type="compositionally biased region" description="Basic and acidic residues" evidence="6">
    <location>
        <begin position="389"/>
        <end position="410"/>
    </location>
</feature>
<dbReference type="RefSeq" id="WP_110690206.1">
    <property type="nucleotide sequence ID" value="NZ_CP035631.1"/>
</dbReference>
<feature type="compositionally biased region" description="Low complexity" evidence="6">
    <location>
        <begin position="42"/>
        <end position="52"/>
    </location>
</feature>
<dbReference type="NCBIfam" id="TIGR02037">
    <property type="entry name" value="degP_htrA_DO"/>
    <property type="match status" value="1"/>
</dbReference>
<evidence type="ECO:0000256" key="2">
    <source>
        <dbReference type="ARBA" id="ARBA00022729"/>
    </source>
</evidence>
<keyword evidence="3" id="KW-0677">Repeat</keyword>
<dbReference type="InterPro" id="IPR036034">
    <property type="entry name" value="PDZ_sf"/>
</dbReference>
<dbReference type="Proteomes" id="UP001321526">
    <property type="component" value="Chromosome"/>
</dbReference>
<keyword evidence="1" id="KW-0645">Protease</keyword>
<feature type="region of interest" description="Disordered" evidence="6">
    <location>
        <begin position="389"/>
        <end position="454"/>
    </location>
</feature>
<dbReference type="InterPro" id="IPR009003">
    <property type="entry name" value="Peptidase_S1_PA"/>
</dbReference>
<dbReference type="PROSITE" id="PS50106">
    <property type="entry name" value="PDZ"/>
    <property type="match status" value="1"/>
</dbReference>
<dbReference type="InterPro" id="IPR001940">
    <property type="entry name" value="Peptidase_S1C"/>
</dbReference>
<dbReference type="PANTHER" id="PTHR43343:SF3">
    <property type="entry name" value="PROTEASE DO-LIKE 8, CHLOROPLASTIC"/>
    <property type="match status" value="1"/>
</dbReference>
<dbReference type="Gene3D" id="2.30.42.10">
    <property type="match status" value="1"/>
</dbReference>
<dbReference type="Gene3D" id="2.40.10.120">
    <property type="match status" value="1"/>
</dbReference>
<dbReference type="Pfam" id="PF13180">
    <property type="entry name" value="PDZ_2"/>
    <property type="match status" value="1"/>
</dbReference>
<evidence type="ECO:0000256" key="4">
    <source>
        <dbReference type="ARBA" id="ARBA00022801"/>
    </source>
</evidence>
<accession>A0ABY8FQ87</accession>
<name>A0ABY8FQ87_9GAMM</name>
<dbReference type="InterPro" id="IPR011782">
    <property type="entry name" value="Pept_S1C_Do"/>
</dbReference>
<organism evidence="8 9">
    <name type="scientific">Salinicola endophyticus</name>
    <dbReference type="NCBI Taxonomy" id="1949083"/>
    <lineage>
        <taxon>Bacteria</taxon>
        <taxon>Pseudomonadati</taxon>
        <taxon>Pseudomonadota</taxon>
        <taxon>Gammaproteobacteria</taxon>
        <taxon>Oceanospirillales</taxon>
        <taxon>Halomonadaceae</taxon>
        <taxon>Salinicola</taxon>
    </lineage>
</organism>
<dbReference type="InterPro" id="IPR001478">
    <property type="entry name" value="PDZ"/>
</dbReference>
<proteinExistence type="predicted"/>
<dbReference type="PANTHER" id="PTHR43343">
    <property type="entry name" value="PEPTIDASE S12"/>
    <property type="match status" value="1"/>
</dbReference>
<protein>
    <submittedName>
        <fullName evidence="8">Do family serine endopeptidase</fullName>
    </submittedName>
</protein>
<feature type="compositionally biased region" description="Low complexity" evidence="6">
    <location>
        <begin position="411"/>
        <end position="425"/>
    </location>
</feature>
<sequence>MRRHFAALFWPTVCGILLAIVLLYAFPSLLGGGGERATPSQATNANHTTTAHLSGGGERAAPSVEEAPPLVRGNPTVSYAEAVNQAAPAVVNVYSSKIVDTRQHPLMSDPFFRQFYGKNLPQRQRMLSSLGSGVIVSKDGYILTNNHVINDADEIQVALRDGREAIAKVIGTDPESDLAVLRIDLKDLPVIKLSNSENVAIGDVALAIGNPFGVGQTVTMGIISATGRDHIGLNAYEDFIQTDAAINPGNSGGALVNANGSLVGINTAIFSRSGGSQGIGFAIPTNLARSILDDIVTQGRVIRGWLGIDAQQMTPDLAASFGLKTLSGVIIANVVAGGPGAKAGLEPGDILLAIRGKPILDPRETMVDIAEISPGTQLPITILRNGEKREVTLTVGERPEPTAGDTKRGSDGSSTPDSGTKGSSSNRSDAPDAGTTPKSDTAAPNSSGSASEAD</sequence>
<evidence type="ECO:0000259" key="7">
    <source>
        <dbReference type="PROSITE" id="PS50106"/>
    </source>
</evidence>
<feature type="domain" description="PDZ" evidence="7">
    <location>
        <begin position="295"/>
        <end position="359"/>
    </location>
</feature>
<reference evidence="8 9" key="1">
    <citation type="submission" date="2019-01" db="EMBL/GenBank/DDBJ databases">
        <title>Genome sequence of Salinicola endophyticus REST5.</title>
        <authorList>
            <person name="Nascimento F.X."/>
        </authorList>
    </citation>
    <scope>NUCLEOTIDE SEQUENCE [LARGE SCALE GENOMIC DNA]</scope>
    <source>
        <strain evidence="8 9">REST5</strain>
    </source>
</reference>
<dbReference type="Pfam" id="PF13365">
    <property type="entry name" value="Trypsin_2"/>
    <property type="match status" value="1"/>
</dbReference>
<dbReference type="EMBL" id="CP035631">
    <property type="protein sequence ID" value="WFF43341.1"/>
    <property type="molecule type" value="Genomic_DNA"/>
</dbReference>
<evidence type="ECO:0000256" key="6">
    <source>
        <dbReference type="SAM" id="MobiDB-lite"/>
    </source>
</evidence>
<evidence type="ECO:0000256" key="1">
    <source>
        <dbReference type="ARBA" id="ARBA00022670"/>
    </source>
</evidence>
<evidence type="ECO:0000256" key="3">
    <source>
        <dbReference type="ARBA" id="ARBA00022737"/>
    </source>
</evidence>
<keyword evidence="4" id="KW-0378">Hydrolase</keyword>
<feature type="compositionally biased region" description="Polar residues" evidence="6">
    <location>
        <begin position="436"/>
        <end position="454"/>
    </location>
</feature>
<gene>
    <name evidence="8" type="ORF">EVC62_18615</name>
</gene>
<keyword evidence="2" id="KW-0732">Signal</keyword>
<dbReference type="PRINTS" id="PR00834">
    <property type="entry name" value="PROTEASES2C"/>
</dbReference>
<evidence type="ECO:0000313" key="8">
    <source>
        <dbReference type="EMBL" id="WFF43341.1"/>
    </source>
</evidence>
<dbReference type="CDD" id="cd10839">
    <property type="entry name" value="cpPDZ1_DegP-like"/>
    <property type="match status" value="1"/>
</dbReference>
<evidence type="ECO:0000256" key="5">
    <source>
        <dbReference type="ARBA" id="ARBA00022825"/>
    </source>
</evidence>
<evidence type="ECO:0000313" key="9">
    <source>
        <dbReference type="Proteomes" id="UP001321526"/>
    </source>
</evidence>
<keyword evidence="9" id="KW-1185">Reference proteome</keyword>
<dbReference type="SUPFAM" id="SSF50494">
    <property type="entry name" value="Trypsin-like serine proteases"/>
    <property type="match status" value="1"/>
</dbReference>
<keyword evidence="5" id="KW-0720">Serine protease</keyword>